<proteinExistence type="predicted"/>
<protein>
    <recommendedName>
        <fullName evidence="3">HicA-like toxin of HicAB toxin-antitoxin system</fullName>
    </recommendedName>
</protein>
<dbReference type="Proteomes" id="UP000266273">
    <property type="component" value="Unassembled WGS sequence"/>
</dbReference>
<reference evidence="1 2" key="1">
    <citation type="submission" date="2018-08" db="EMBL/GenBank/DDBJ databases">
        <title>Genomic Encyclopedia of Archaeal and Bacterial Type Strains, Phase II (KMG-II): from individual species to whole genera.</title>
        <authorList>
            <person name="Goeker M."/>
        </authorList>
    </citation>
    <scope>NUCLEOTIDE SEQUENCE [LARGE SCALE GENOMIC DNA]</scope>
    <source>
        <strain evidence="1 2">DSM 5002</strain>
    </source>
</reference>
<dbReference type="OrthoDB" id="5522355at2"/>
<evidence type="ECO:0000313" key="1">
    <source>
        <dbReference type="EMBL" id="RIA45469.1"/>
    </source>
</evidence>
<accession>A0A397PC09</accession>
<comment type="caution">
    <text evidence="1">The sequence shown here is derived from an EMBL/GenBank/DDBJ whole genome shotgun (WGS) entry which is preliminary data.</text>
</comment>
<dbReference type="AlphaFoldDB" id="A0A397PC09"/>
<evidence type="ECO:0000313" key="2">
    <source>
        <dbReference type="Proteomes" id="UP000266273"/>
    </source>
</evidence>
<dbReference type="EMBL" id="QXDF01000005">
    <property type="protein sequence ID" value="RIA45469.1"/>
    <property type="molecule type" value="Genomic_DNA"/>
</dbReference>
<organism evidence="1 2">
    <name type="scientific">Dichotomicrobium thermohalophilum</name>
    <dbReference type="NCBI Taxonomy" id="933063"/>
    <lineage>
        <taxon>Bacteria</taxon>
        <taxon>Pseudomonadati</taxon>
        <taxon>Pseudomonadota</taxon>
        <taxon>Alphaproteobacteria</taxon>
        <taxon>Hyphomicrobiales</taxon>
        <taxon>Hyphomicrobiaceae</taxon>
        <taxon>Dichotomicrobium</taxon>
    </lineage>
</organism>
<gene>
    <name evidence="1" type="ORF">BXY53_2756</name>
</gene>
<dbReference type="RefSeq" id="WP_119062572.1">
    <property type="nucleotide sequence ID" value="NZ_QXDF01000005.1"/>
</dbReference>
<evidence type="ECO:0008006" key="3">
    <source>
        <dbReference type="Google" id="ProtNLM"/>
    </source>
</evidence>
<keyword evidence="2" id="KW-1185">Reference proteome</keyword>
<sequence>MTPETFRRWLRERGCTFEEHEHERGGGLPSVTVRLGDKRTVLHDSTSRMDLDEREVRRVVDALGLDWNELPGPQSRV</sequence>
<name>A0A397PC09_9HYPH</name>